<dbReference type="PANTHER" id="PTHR30134:SF2">
    <property type="entry name" value="HYDROGENASE MATURATION FACTOR HYPB"/>
    <property type="match status" value="1"/>
</dbReference>
<keyword evidence="5" id="KW-0378">Hydrolase</keyword>
<evidence type="ECO:0000313" key="10">
    <source>
        <dbReference type="EMBL" id="POZ61337.1"/>
    </source>
</evidence>
<dbReference type="RefSeq" id="WP_103903344.1">
    <property type="nucleotide sequence ID" value="NZ_PQWB01000058.1"/>
</dbReference>
<name>A0A2S5DED6_9NEIS</name>
<evidence type="ECO:0000256" key="4">
    <source>
        <dbReference type="ARBA" id="ARBA00022741"/>
    </source>
</evidence>
<dbReference type="GO" id="GO:0051604">
    <property type="term" value="P:protein maturation"/>
    <property type="evidence" value="ECO:0007669"/>
    <property type="project" value="InterPro"/>
</dbReference>
<dbReference type="GO" id="GO:0008270">
    <property type="term" value="F:zinc ion binding"/>
    <property type="evidence" value="ECO:0007669"/>
    <property type="project" value="TreeGrafter"/>
</dbReference>
<evidence type="ECO:0000256" key="1">
    <source>
        <dbReference type="ARBA" id="ARBA00006211"/>
    </source>
</evidence>
<dbReference type="EMBL" id="PQWB01000058">
    <property type="protein sequence ID" value="POZ61337.1"/>
    <property type="molecule type" value="Genomic_DNA"/>
</dbReference>
<dbReference type="InterPro" id="IPR003495">
    <property type="entry name" value="CobW/HypB/UreG_nucleotide-bd"/>
</dbReference>
<reference evidence="11" key="1">
    <citation type="submission" date="2018-02" db="EMBL/GenBank/DDBJ databases">
        <authorList>
            <person name="O'Hara-Hanley K."/>
            <person name="Soby S."/>
        </authorList>
    </citation>
    <scope>NUCLEOTIDE SEQUENCE [LARGE SCALE GENOMIC DNA]</scope>
    <source>
        <strain evidence="11">MWU14-2602</strain>
    </source>
</reference>
<dbReference type="GO" id="GO:0016151">
    <property type="term" value="F:nickel cation binding"/>
    <property type="evidence" value="ECO:0007669"/>
    <property type="project" value="InterPro"/>
</dbReference>
<dbReference type="GO" id="GO:0003924">
    <property type="term" value="F:GTPase activity"/>
    <property type="evidence" value="ECO:0007669"/>
    <property type="project" value="InterPro"/>
</dbReference>
<keyword evidence="2" id="KW-0533">Nickel</keyword>
<comment type="similarity">
    <text evidence="1">Belongs to the SIMIBI class G3E GTPase family. HypB/HupM subfamily.</text>
</comment>
<dbReference type="InterPro" id="IPR004392">
    <property type="entry name" value="Hyd_mat_HypB"/>
</dbReference>
<organism evidence="10 11">
    <name type="scientific">Chromobacterium alticapitis</name>
    <dbReference type="NCBI Taxonomy" id="2073169"/>
    <lineage>
        <taxon>Bacteria</taxon>
        <taxon>Pseudomonadati</taxon>
        <taxon>Pseudomonadota</taxon>
        <taxon>Betaproteobacteria</taxon>
        <taxon>Neisseriales</taxon>
        <taxon>Chromobacteriaceae</taxon>
        <taxon>Chromobacterium</taxon>
    </lineage>
</organism>
<dbReference type="GO" id="GO:0005525">
    <property type="term" value="F:GTP binding"/>
    <property type="evidence" value="ECO:0007669"/>
    <property type="project" value="UniProtKB-KW"/>
</dbReference>
<keyword evidence="11" id="KW-1185">Reference proteome</keyword>
<evidence type="ECO:0000256" key="5">
    <source>
        <dbReference type="ARBA" id="ARBA00022801"/>
    </source>
</evidence>
<feature type="domain" description="CobW/HypB/UreG nucleotide-binding" evidence="9">
    <location>
        <begin position="83"/>
        <end position="246"/>
    </location>
</feature>
<evidence type="ECO:0000256" key="2">
    <source>
        <dbReference type="ARBA" id="ARBA00022596"/>
    </source>
</evidence>
<evidence type="ECO:0000256" key="3">
    <source>
        <dbReference type="ARBA" id="ARBA00022723"/>
    </source>
</evidence>
<protein>
    <recommendedName>
        <fullName evidence="8">Hydrogenase maturation factor HypB</fullName>
    </recommendedName>
</protein>
<evidence type="ECO:0000256" key="7">
    <source>
        <dbReference type="ARBA" id="ARBA00023134"/>
    </source>
</evidence>
<dbReference type="InterPro" id="IPR027417">
    <property type="entry name" value="P-loop_NTPase"/>
</dbReference>
<evidence type="ECO:0000256" key="8">
    <source>
        <dbReference type="ARBA" id="ARBA00035238"/>
    </source>
</evidence>
<dbReference type="NCBIfam" id="TIGR00073">
    <property type="entry name" value="hypB"/>
    <property type="match status" value="1"/>
</dbReference>
<dbReference type="SUPFAM" id="SSF52540">
    <property type="entry name" value="P-loop containing nucleoside triphosphate hydrolases"/>
    <property type="match status" value="1"/>
</dbReference>
<proteinExistence type="inferred from homology"/>
<keyword evidence="3" id="KW-0479">Metal-binding</keyword>
<dbReference type="OrthoDB" id="9802035at2"/>
<evidence type="ECO:0000259" key="9">
    <source>
        <dbReference type="Pfam" id="PF02492"/>
    </source>
</evidence>
<keyword evidence="6" id="KW-0862">Zinc</keyword>
<dbReference type="CDD" id="cd05390">
    <property type="entry name" value="HypB"/>
    <property type="match status" value="1"/>
</dbReference>
<dbReference type="AlphaFoldDB" id="A0A2S5DED6"/>
<accession>A0A2S5DED6</accession>
<dbReference type="PANTHER" id="PTHR30134">
    <property type="entry name" value="HYDROGENASE PROTEIN ASSEMBLY PROTEIN, NICKEL CHAPERONE"/>
    <property type="match status" value="1"/>
</dbReference>
<gene>
    <name evidence="10" type="primary">hypB</name>
    <name evidence="10" type="ORF">C2I19_14150</name>
</gene>
<keyword evidence="4" id="KW-0547">Nucleotide-binding</keyword>
<evidence type="ECO:0000256" key="6">
    <source>
        <dbReference type="ARBA" id="ARBA00022833"/>
    </source>
</evidence>
<keyword evidence="7" id="KW-0342">GTP-binding</keyword>
<dbReference type="Pfam" id="PF02492">
    <property type="entry name" value="cobW"/>
    <property type="match status" value="1"/>
</dbReference>
<dbReference type="Proteomes" id="UP000237082">
    <property type="component" value="Unassembled WGS sequence"/>
</dbReference>
<sequence>MCTSCGCGHGQVSINGKRGHGHGAPKSGYRLAGQTHGPLDAVHAPDTPAERIVAIEQDILSDNNARAARNRRLLAKRGIFALNLVSSPGSGKTSLLADTIRRWAGRKPVAVVEGDQQTANDAERIRAAGAPAVQINTGKGCHLDARMVAQALERLERDQAMPDGGLLLIENVGNLVCPAAFDLGEAHKVAILSVTEGEDKPLKYPDMFRAADLLIISKIDLLPYLDFDIDAAIAMARQVRPGLSVIRLSVKTGEGCAEWLDWLASGCGKGG</sequence>
<dbReference type="Gene3D" id="3.40.50.300">
    <property type="entry name" value="P-loop containing nucleotide triphosphate hydrolases"/>
    <property type="match status" value="1"/>
</dbReference>
<evidence type="ECO:0000313" key="11">
    <source>
        <dbReference type="Proteomes" id="UP000237082"/>
    </source>
</evidence>
<comment type="caution">
    <text evidence="10">The sequence shown here is derived from an EMBL/GenBank/DDBJ whole genome shotgun (WGS) entry which is preliminary data.</text>
</comment>